<evidence type="ECO:0000313" key="1">
    <source>
        <dbReference type="EMBL" id="EIT68409.1"/>
    </source>
</evidence>
<protein>
    <recommendedName>
        <fullName evidence="3">HD/PDEase domain-containing protein</fullName>
    </recommendedName>
</protein>
<evidence type="ECO:0008006" key="3">
    <source>
        <dbReference type="Google" id="ProtNLM"/>
    </source>
</evidence>
<dbReference type="SUPFAM" id="SSF109604">
    <property type="entry name" value="HD-domain/PDEase-like"/>
    <property type="match status" value="1"/>
</dbReference>
<dbReference type="STRING" id="1172194.WQQ_36040"/>
<dbReference type="EMBL" id="AKGD01000003">
    <property type="protein sequence ID" value="EIT68409.1"/>
    <property type="molecule type" value="Genomic_DNA"/>
</dbReference>
<proteinExistence type="predicted"/>
<evidence type="ECO:0000313" key="2">
    <source>
        <dbReference type="Proteomes" id="UP000003704"/>
    </source>
</evidence>
<reference evidence="1 2" key="1">
    <citation type="journal article" date="2012" name="J. Bacteriol.">
        <title>Genome Sequence of n-Alkane-Degrading Hydrocarboniphaga effusa Strain AP103T (ATCC BAA-332T).</title>
        <authorList>
            <person name="Chang H.K."/>
            <person name="Zylstra G.J."/>
            <person name="Chae J.C."/>
        </authorList>
    </citation>
    <scope>NUCLEOTIDE SEQUENCE [LARGE SCALE GENOMIC DNA]</scope>
    <source>
        <strain evidence="1 2">AP103</strain>
    </source>
</reference>
<sequence>MQCLAGLASHEVERATSLLPRHRCPEAVLPAFDRLARLESELPSPLNGFLREALLDPMVGIPFLKCRGSVQHHHAFVGGLLAHSTELLDLATEAARFLAPDDAWSPHLAQLGYLFHDLGKLRSVGEVRRPMYALAVRHEMVTIELLAPHLRWLELRDLRLATGLRAVFDHLATPFSARKIPRYVIAEIVATLDQWSAASHNRRDLASLLSPEQKRIDTSTAAHRFAHSSAQIAETRDAG</sequence>
<gene>
    <name evidence="1" type="ORF">WQQ_36040</name>
</gene>
<accession>I7Z9A0</accession>
<dbReference type="AlphaFoldDB" id="I7Z9A0"/>
<keyword evidence="2" id="KW-1185">Reference proteome</keyword>
<comment type="caution">
    <text evidence="1">The sequence shown here is derived from an EMBL/GenBank/DDBJ whole genome shotgun (WGS) entry which is preliminary data.</text>
</comment>
<name>I7Z9A0_9GAMM</name>
<dbReference type="Proteomes" id="UP000003704">
    <property type="component" value="Unassembled WGS sequence"/>
</dbReference>
<organism evidence="1 2">
    <name type="scientific">Hydrocarboniphaga effusa AP103</name>
    <dbReference type="NCBI Taxonomy" id="1172194"/>
    <lineage>
        <taxon>Bacteria</taxon>
        <taxon>Pseudomonadati</taxon>
        <taxon>Pseudomonadota</taxon>
        <taxon>Gammaproteobacteria</taxon>
        <taxon>Nevskiales</taxon>
        <taxon>Nevskiaceae</taxon>
        <taxon>Hydrocarboniphaga</taxon>
    </lineage>
</organism>